<evidence type="ECO:0000313" key="4">
    <source>
        <dbReference type="Proteomes" id="UP001204615"/>
    </source>
</evidence>
<reference evidence="3 4" key="1">
    <citation type="submission" date="2022-06" db="EMBL/GenBank/DDBJ databases">
        <title>Dyella sp. Sa strain:Sa Genome sequencing.</title>
        <authorList>
            <person name="Park S."/>
        </authorList>
    </citation>
    <scope>NUCLEOTIDE SEQUENCE [LARGE SCALE GENOMIC DNA]</scope>
    <source>
        <strain evidence="3 4">Sa</strain>
    </source>
</reference>
<feature type="domain" description="UspA" evidence="2">
    <location>
        <begin position="145"/>
        <end position="265"/>
    </location>
</feature>
<proteinExistence type="inferred from homology"/>
<dbReference type="Proteomes" id="UP001204615">
    <property type="component" value="Unassembled WGS sequence"/>
</dbReference>
<sequence length="266" mass="28739">MLDLIINLDRLEDDTPACVVGLAAARQLGAFATGIHVVAVYPPVMAMPEALALLDTEERSAQAFATQWEALCARHGVKGEWEVIRGAYVPILAKRSRLAQFIVTELPVRNPDAPIGFDNITRTLFDDASPMLLVPETWRGTGAADRILVAWNGSGEAAGAVKAALPLLKRAGKVLVLDGERTGLPGLSPPPLPLRAWLERQGVAVEWQRFDKGANVGKALLEKAREIEADLLVMGAWGRSRLSELALGGATRYVLDHTHLPLLMAH</sequence>
<name>A0ABT1FDN9_9GAMM</name>
<dbReference type="PRINTS" id="PR01438">
    <property type="entry name" value="UNVRSLSTRESS"/>
</dbReference>
<organism evidence="3 4">
    <name type="scientific">Dyella lutea</name>
    <dbReference type="NCBI Taxonomy" id="2950441"/>
    <lineage>
        <taxon>Bacteria</taxon>
        <taxon>Pseudomonadati</taxon>
        <taxon>Pseudomonadota</taxon>
        <taxon>Gammaproteobacteria</taxon>
        <taxon>Lysobacterales</taxon>
        <taxon>Rhodanobacteraceae</taxon>
        <taxon>Dyella</taxon>
    </lineage>
</organism>
<evidence type="ECO:0000259" key="2">
    <source>
        <dbReference type="Pfam" id="PF00582"/>
    </source>
</evidence>
<protein>
    <submittedName>
        <fullName evidence="3">Universal stress protein</fullName>
    </submittedName>
</protein>
<accession>A0ABT1FDN9</accession>
<evidence type="ECO:0000313" key="3">
    <source>
        <dbReference type="EMBL" id="MCP1375475.1"/>
    </source>
</evidence>
<dbReference type="Pfam" id="PF00582">
    <property type="entry name" value="Usp"/>
    <property type="match status" value="1"/>
</dbReference>
<comment type="similarity">
    <text evidence="1">Belongs to the universal stress protein A family.</text>
</comment>
<dbReference type="CDD" id="cd00293">
    <property type="entry name" value="USP-like"/>
    <property type="match status" value="1"/>
</dbReference>
<dbReference type="PANTHER" id="PTHR46268:SF15">
    <property type="entry name" value="UNIVERSAL STRESS PROTEIN HP_0031"/>
    <property type="match status" value="1"/>
</dbReference>
<dbReference type="SUPFAM" id="SSF52402">
    <property type="entry name" value="Adenine nucleotide alpha hydrolases-like"/>
    <property type="match status" value="2"/>
</dbReference>
<dbReference type="EMBL" id="JAMZEK010000003">
    <property type="protein sequence ID" value="MCP1375475.1"/>
    <property type="molecule type" value="Genomic_DNA"/>
</dbReference>
<dbReference type="RefSeq" id="WP_253567973.1">
    <property type="nucleotide sequence ID" value="NZ_JAMZEK010000003.1"/>
</dbReference>
<dbReference type="Gene3D" id="3.40.50.12370">
    <property type="match status" value="1"/>
</dbReference>
<keyword evidence="4" id="KW-1185">Reference proteome</keyword>
<evidence type="ECO:0000256" key="1">
    <source>
        <dbReference type="ARBA" id="ARBA00008791"/>
    </source>
</evidence>
<dbReference type="InterPro" id="IPR006016">
    <property type="entry name" value="UspA"/>
</dbReference>
<dbReference type="PANTHER" id="PTHR46268">
    <property type="entry name" value="STRESS RESPONSE PROTEIN NHAX"/>
    <property type="match status" value="1"/>
</dbReference>
<gene>
    <name evidence="3" type="ORF">NC595_15605</name>
</gene>
<comment type="caution">
    <text evidence="3">The sequence shown here is derived from an EMBL/GenBank/DDBJ whole genome shotgun (WGS) entry which is preliminary data.</text>
</comment>
<dbReference type="InterPro" id="IPR006015">
    <property type="entry name" value="Universal_stress_UspA"/>
</dbReference>